<dbReference type="Gene3D" id="6.10.140.30">
    <property type="entry name" value="Anti-sigma-28 factor FlgM"/>
    <property type="match status" value="1"/>
</dbReference>
<dbReference type="EMBL" id="JAMOGB010000007">
    <property type="protein sequence ID" value="MDO0877969.1"/>
    <property type="molecule type" value="Genomic_DNA"/>
</dbReference>
<evidence type="ECO:0000256" key="5">
    <source>
        <dbReference type="ARBA" id="ARBA00023015"/>
    </source>
</evidence>
<comment type="caution">
    <text evidence="8">The sequence shown here is derived from an EMBL/GenBank/DDBJ whole genome shotgun (WGS) entry which is preliminary data.</text>
</comment>
<keyword evidence="9" id="KW-1185">Reference proteome</keyword>
<sequence>MRIDHVRLSNVYAYRSRIESDVSKHKRLKENDQVDISVEAKELQQLALWEKERQKKLADIKERVQNGTYQIDNYEVAKSIYAFYKQGKQ</sequence>
<feature type="domain" description="Anti-sigma-28 factor FlgM C-terminal" evidence="7">
    <location>
        <begin position="32"/>
        <end position="81"/>
    </location>
</feature>
<evidence type="ECO:0000256" key="6">
    <source>
        <dbReference type="ARBA" id="ARBA00023163"/>
    </source>
</evidence>
<keyword evidence="3" id="KW-0678">Repressor</keyword>
<reference evidence="8" key="1">
    <citation type="submission" date="2022-05" db="EMBL/GenBank/DDBJ databases">
        <title>Genome-based reclassification of Anoxybacillus salavatliensis Cihan et al. as a later heterotypic synonym of Anoxybacillus gonensis Belduz et al. 2003.</title>
        <authorList>
            <person name="Inan Bektas K."/>
            <person name="Guler H.I."/>
            <person name="Belduz A.O."/>
            <person name="Canakci S."/>
        </authorList>
    </citation>
    <scope>NUCLEOTIDE SEQUENCE</scope>
    <source>
        <strain evidence="8">NCIMB 13933</strain>
    </source>
</reference>
<dbReference type="AlphaFoldDB" id="A0AAW7TIQ0"/>
<keyword evidence="6" id="KW-0804">Transcription</keyword>
<dbReference type="SUPFAM" id="SSF101498">
    <property type="entry name" value="Anti-sigma factor FlgM"/>
    <property type="match status" value="1"/>
</dbReference>
<keyword evidence="4" id="KW-1005">Bacterial flagellum biogenesis</keyword>
<evidence type="ECO:0000313" key="8">
    <source>
        <dbReference type="EMBL" id="MDO0877969.1"/>
    </source>
</evidence>
<dbReference type="InterPro" id="IPR031316">
    <property type="entry name" value="FlgM_C"/>
</dbReference>
<keyword evidence="5" id="KW-0805">Transcription regulation</keyword>
<keyword evidence="8" id="KW-0966">Cell projection</keyword>
<protein>
    <recommendedName>
        <fullName evidence="2">Negative regulator of flagellin synthesis</fullName>
    </recommendedName>
</protein>
<dbReference type="NCBIfam" id="TIGR03824">
    <property type="entry name" value="FlgM_jcvi"/>
    <property type="match status" value="1"/>
</dbReference>
<evidence type="ECO:0000256" key="2">
    <source>
        <dbReference type="ARBA" id="ARBA00017823"/>
    </source>
</evidence>
<dbReference type="KEGG" id="agn:AFK25_13255"/>
<evidence type="ECO:0000256" key="4">
    <source>
        <dbReference type="ARBA" id="ARBA00022795"/>
    </source>
</evidence>
<dbReference type="Proteomes" id="UP001176117">
    <property type="component" value="Unassembled WGS sequence"/>
</dbReference>
<evidence type="ECO:0000256" key="1">
    <source>
        <dbReference type="ARBA" id="ARBA00005322"/>
    </source>
</evidence>
<dbReference type="InterPro" id="IPR007412">
    <property type="entry name" value="FlgM"/>
</dbReference>
<dbReference type="Pfam" id="PF04316">
    <property type="entry name" value="FlgM"/>
    <property type="match status" value="1"/>
</dbReference>
<evidence type="ECO:0000313" key="9">
    <source>
        <dbReference type="Proteomes" id="UP001176117"/>
    </source>
</evidence>
<evidence type="ECO:0000256" key="3">
    <source>
        <dbReference type="ARBA" id="ARBA00022491"/>
    </source>
</evidence>
<comment type="similarity">
    <text evidence="1">Belongs to the FlgM family.</text>
</comment>
<keyword evidence="8" id="KW-0969">Cilium</keyword>
<dbReference type="RefSeq" id="WP_019417513.1">
    <property type="nucleotide sequence ID" value="NZ_CP012152.1"/>
</dbReference>
<proteinExistence type="inferred from homology"/>
<dbReference type="GO" id="GO:0044781">
    <property type="term" value="P:bacterial-type flagellum organization"/>
    <property type="evidence" value="ECO:0007669"/>
    <property type="project" value="UniProtKB-KW"/>
</dbReference>
<accession>A0AAW7TIQ0</accession>
<dbReference type="GO" id="GO:0045892">
    <property type="term" value="P:negative regulation of DNA-templated transcription"/>
    <property type="evidence" value="ECO:0007669"/>
    <property type="project" value="InterPro"/>
</dbReference>
<keyword evidence="8" id="KW-0282">Flagellum</keyword>
<organism evidence="8 9">
    <name type="scientific">Anoxybacillus gonensis</name>
    <dbReference type="NCBI Taxonomy" id="198467"/>
    <lineage>
        <taxon>Bacteria</taxon>
        <taxon>Bacillati</taxon>
        <taxon>Bacillota</taxon>
        <taxon>Bacilli</taxon>
        <taxon>Bacillales</taxon>
        <taxon>Anoxybacillaceae</taxon>
        <taxon>Anoxybacillus</taxon>
    </lineage>
</organism>
<name>A0AAW7TIQ0_9BACL</name>
<gene>
    <name evidence="8" type="primary">flgM</name>
    <name evidence="8" type="ORF">NBU54_09870</name>
</gene>
<dbReference type="InterPro" id="IPR035890">
    <property type="entry name" value="Anti-sigma-28_factor_FlgM_sf"/>
</dbReference>
<evidence type="ECO:0000259" key="7">
    <source>
        <dbReference type="Pfam" id="PF04316"/>
    </source>
</evidence>